<dbReference type="PATRIC" id="fig|1348663.4.peg.2755"/>
<gene>
    <name evidence="1" type="ORF">KCH_28600</name>
</gene>
<dbReference type="HOGENOM" id="CLU_2523144_0_0_11"/>
<dbReference type="AlphaFoldDB" id="A0A066YZ68"/>
<dbReference type="EMBL" id="JNBY01000085">
    <property type="protein sequence ID" value="KDN85279.1"/>
    <property type="molecule type" value="Genomic_DNA"/>
</dbReference>
<sequence>MNLQRPHFVRNRALYTAELAHDRLGRGDLAGAAAQGSAVVELLGQVRSARIRGMLAHTADRLRGHAAVPEVREFLDGYDDVVAA</sequence>
<comment type="caution">
    <text evidence="1">The sequence shown here is derived from an EMBL/GenBank/DDBJ whole genome shotgun (WGS) entry which is preliminary data.</text>
</comment>
<name>A0A066YZ68_9ACTN</name>
<proteinExistence type="predicted"/>
<evidence type="ECO:0000313" key="1">
    <source>
        <dbReference type="EMBL" id="KDN85279.1"/>
    </source>
</evidence>
<keyword evidence="2" id="KW-1185">Reference proteome</keyword>
<dbReference type="eggNOG" id="COG0457">
    <property type="taxonomic scope" value="Bacteria"/>
</dbReference>
<dbReference type="Proteomes" id="UP000027178">
    <property type="component" value="Unassembled WGS sequence"/>
</dbReference>
<evidence type="ECO:0000313" key="2">
    <source>
        <dbReference type="Proteomes" id="UP000027178"/>
    </source>
</evidence>
<organism evidence="1 2">
    <name type="scientific">Kitasatospora cheerisanensis KCTC 2395</name>
    <dbReference type="NCBI Taxonomy" id="1348663"/>
    <lineage>
        <taxon>Bacteria</taxon>
        <taxon>Bacillati</taxon>
        <taxon>Actinomycetota</taxon>
        <taxon>Actinomycetes</taxon>
        <taxon>Kitasatosporales</taxon>
        <taxon>Streptomycetaceae</taxon>
        <taxon>Kitasatospora</taxon>
    </lineage>
</organism>
<accession>A0A066YZ68</accession>
<reference evidence="1 2" key="1">
    <citation type="submission" date="2014-05" db="EMBL/GenBank/DDBJ databases">
        <title>Draft Genome Sequence of Kitasatospora cheerisanensis KCTC 2395.</title>
        <authorList>
            <person name="Nam D.H."/>
        </authorList>
    </citation>
    <scope>NUCLEOTIDE SEQUENCE [LARGE SCALE GENOMIC DNA]</scope>
    <source>
        <strain evidence="1 2">KCTC 2395</strain>
    </source>
</reference>
<protein>
    <submittedName>
        <fullName evidence="1">Uncharacterized protein</fullName>
    </submittedName>
</protein>